<gene>
    <name evidence="11" type="ORF">Tdes44962_MAKER00160</name>
</gene>
<dbReference type="Proteomes" id="UP001138500">
    <property type="component" value="Unassembled WGS sequence"/>
</dbReference>
<dbReference type="PANTHER" id="PTHR16140">
    <property type="entry name" value="NON-STRUCTURAL MAINTENANCE OF CHROMOSOMES ELEMENT 4"/>
    <property type="match status" value="1"/>
</dbReference>
<feature type="compositionally biased region" description="Basic and acidic residues" evidence="7">
    <location>
        <begin position="90"/>
        <end position="112"/>
    </location>
</feature>
<dbReference type="InterPro" id="IPR029225">
    <property type="entry name" value="Nse4_Nse3-bd"/>
</dbReference>
<dbReference type="Pfam" id="PF10382">
    <property type="entry name" value="ZGRF1-like_N"/>
    <property type="match status" value="1"/>
</dbReference>
<organism evidence="11 12">
    <name type="scientific">Teratosphaeria destructans</name>
    <dbReference type="NCBI Taxonomy" id="418781"/>
    <lineage>
        <taxon>Eukaryota</taxon>
        <taxon>Fungi</taxon>
        <taxon>Dikarya</taxon>
        <taxon>Ascomycota</taxon>
        <taxon>Pezizomycotina</taxon>
        <taxon>Dothideomycetes</taxon>
        <taxon>Dothideomycetidae</taxon>
        <taxon>Mycosphaerellales</taxon>
        <taxon>Teratosphaeriaceae</taxon>
        <taxon>Teratosphaeria</taxon>
    </lineage>
</organism>
<keyword evidence="5" id="KW-0234">DNA repair</keyword>
<evidence type="ECO:0000259" key="8">
    <source>
        <dbReference type="Pfam" id="PF08743"/>
    </source>
</evidence>
<proteinExistence type="inferred from homology"/>
<feature type="compositionally biased region" description="Polar residues" evidence="7">
    <location>
        <begin position="746"/>
        <end position="762"/>
    </location>
</feature>
<dbReference type="GO" id="GO:0006310">
    <property type="term" value="P:DNA recombination"/>
    <property type="evidence" value="ECO:0007669"/>
    <property type="project" value="UniProtKB-KW"/>
</dbReference>
<evidence type="ECO:0000256" key="4">
    <source>
        <dbReference type="ARBA" id="ARBA00023172"/>
    </source>
</evidence>
<reference evidence="11 12" key="1">
    <citation type="journal article" date="2018" name="IMA Fungus">
        <title>IMA Genome-F 10: Nine draft genome sequences of Claviceps purpurea s.lat., including C. arundinis, C. humidiphila, and C. cf. spartinae, pseudomolecules for the pitch canker pathogen Fusarium circinatum, draft genome of Davidsoniella eucalypti, Grosmannia galeiformis, Quambalaria eucalypti, and Teratosphaeria destructans.</title>
        <authorList>
            <person name="Wingfield B.D."/>
            <person name="Liu M."/>
            <person name="Nguyen H.D."/>
            <person name="Lane F.A."/>
            <person name="Morgan S.W."/>
            <person name="De Vos L."/>
            <person name="Wilken P.M."/>
            <person name="Duong T.A."/>
            <person name="Aylward J."/>
            <person name="Coetzee M.P."/>
            <person name="Dadej K."/>
            <person name="De Beer Z.W."/>
            <person name="Findlay W."/>
            <person name="Havenga M."/>
            <person name="Kolarik M."/>
            <person name="Menzies J.G."/>
            <person name="Naidoo K."/>
            <person name="Pochopski O."/>
            <person name="Shoukouhi P."/>
            <person name="Santana Q.C."/>
            <person name="Seifert K.A."/>
            <person name="Soal N."/>
            <person name="Steenkamp E.T."/>
            <person name="Tatham C.T."/>
            <person name="van der Nest M.A."/>
            <person name="Wingfield M.J."/>
        </authorList>
    </citation>
    <scope>NUCLEOTIDE SEQUENCE [LARGE SCALE GENOMIC DNA]</scope>
    <source>
        <strain evidence="11">CMW44962</strain>
    </source>
</reference>
<evidence type="ECO:0000256" key="2">
    <source>
        <dbReference type="ARBA" id="ARBA00008997"/>
    </source>
</evidence>
<dbReference type="InterPro" id="IPR027786">
    <property type="entry name" value="Nse4/EID"/>
</dbReference>
<dbReference type="GO" id="GO:0006281">
    <property type="term" value="P:DNA repair"/>
    <property type="evidence" value="ECO:0007669"/>
    <property type="project" value="UniProtKB-KW"/>
</dbReference>
<feature type="region of interest" description="Disordered" evidence="7">
    <location>
        <begin position="201"/>
        <end position="232"/>
    </location>
</feature>
<feature type="domain" description="Nse4/EID protein Nse3/MAGE-binding" evidence="10">
    <location>
        <begin position="158"/>
        <end position="209"/>
    </location>
</feature>
<feature type="region of interest" description="Disordered" evidence="7">
    <location>
        <begin position="804"/>
        <end position="823"/>
    </location>
</feature>
<feature type="domain" description="5'-3' DNA helicase ZGRF1-like N-terminal" evidence="9">
    <location>
        <begin position="489"/>
        <end position="570"/>
    </location>
</feature>
<feature type="region of interest" description="Disordered" evidence="7">
    <location>
        <begin position="832"/>
        <end position="892"/>
    </location>
</feature>
<feature type="compositionally biased region" description="Polar residues" evidence="7">
    <location>
        <begin position="839"/>
        <end position="849"/>
    </location>
</feature>
<dbReference type="GO" id="GO:0030915">
    <property type="term" value="C:Smc5-Smc6 complex"/>
    <property type="evidence" value="ECO:0007669"/>
    <property type="project" value="InterPro"/>
</dbReference>
<reference evidence="11 12" key="2">
    <citation type="journal article" date="2021" name="Curr. Genet.">
        <title>Genetic response to nitrogen starvation in the aggressive Eucalyptus foliar pathogen Teratosphaeria destructans.</title>
        <authorList>
            <person name="Havenga M."/>
            <person name="Wingfield B.D."/>
            <person name="Wingfield M.J."/>
            <person name="Dreyer L.L."/>
            <person name="Roets F."/>
            <person name="Aylward J."/>
        </authorList>
    </citation>
    <scope>NUCLEOTIDE SEQUENCE [LARGE SCALE GENOMIC DNA]</scope>
    <source>
        <strain evidence="11">CMW44962</strain>
    </source>
</reference>
<comment type="similarity">
    <text evidence="2">Belongs to the NSE4 family.</text>
</comment>
<dbReference type="InterPro" id="IPR018838">
    <property type="entry name" value="ZGRF1-like_N"/>
</dbReference>
<evidence type="ECO:0000256" key="1">
    <source>
        <dbReference type="ARBA" id="ARBA00004123"/>
    </source>
</evidence>
<evidence type="ECO:0000256" key="3">
    <source>
        <dbReference type="ARBA" id="ARBA00022763"/>
    </source>
</evidence>
<feature type="compositionally biased region" description="Basic and acidic residues" evidence="7">
    <location>
        <begin position="638"/>
        <end position="665"/>
    </location>
</feature>
<evidence type="ECO:0000256" key="5">
    <source>
        <dbReference type="ARBA" id="ARBA00023204"/>
    </source>
</evidence>
<evidence type="ECO:0000259" key="9">
    <source>
        <dbReference type="Pfam" id="PF10382"/>
    </source>
</evidence>
<sequence length="892" mass="99784">MARLNTRVSHVASSRYGSETPHLESDEENQDPDIRRRSKGKARDMPPPSRDSHQSLPTPNSDGDDARGQKRKRGNAQRDQTVEAEDGSEEKDFTKHYDPNQDPDERREVKRQSRALEREFAEKRDEYLRGDSSGLTAILHRANRTYKGVKQTNDATLDSRLMVNVSDLAHKRSAQLALGDSSTGVDVDEFLRKCVAFMQNGGPLSSQDDDAAPASTSRRRRGRADFDEEDEDAGAPLDWEVFGRVACFPNNLRPPVPSFLLGPLSVEKKVRVQTQRRAKEVKDTAREARPEALTKEDMQQSDENGLQRVCTRIREQLIRYTNKAQAAVERAGFTEDDLKTDRGKAMLKKCRLSSNGQVSLFDYVINPRSFGQSVENIFYISFLIKEGAVAIEYDDDALPTLIASKSIAELPEAERSRMRSKRHQAVFELDYALWQRLVDAYQIQQPMIPHRQDEQPVQVGATGCVMTAAIYRNGMPALSVPQTQNTAPVLEFNCLYTHDIRRKAKRWQDGFLRYHTFNKRVMVYDVPRNYIGDTHWTSDGEVADGDELTLDKAGVLVQVAEAGGRTETDLTELRASTKKARGDGSSPVRAPQTQVVPRLSNAEATRQPHQLKHRSLNALLGTPRTPIGKVALPSKSPFETRHENVENEAWEEGRPPKRQRLETQDVTRSTTAPKALLKELPLWARTTEALNQRDKAQFQPVQRKVANREIADRREDDLRSGTSLQGFSSDAPAPFLSPSRQKKLIQRQSGTESSSPAFQTQKTEPKLRNKSLSKLAAAESHDTAISKKKIRASAAACFRPPDLSDDSAEHVAGPLADDRNEDSRRDYIVRQDGEEAAVSPTQTPAQSIPASARDVAKAGPAYGTFAKPKRIPGAPMRLPASTNEKHRRQVGP</sequence>
<accession>A0A9W7W3U8</accession>
<comment type="caution">
    <text evidence="11">The sequence shown here is derived from an EMBL/GenBank/DDBJ whole genome shotgun (WGS) entry which is preliminary data.</text>
</comment>
<dbReference type="GO" id="GO:0005634">
    <property type="term" value="C:nucleus"/>
    <property type="evidence" value="ECO:0007669"/>
    <property type="project" value="UniProtKB-SubCell"/>
</dbReference>
<feature type="region of interest" description="Disordered" evidence="7">
    <location>
        <begin position="694"/>
        <end position="783"/>
    </location>
</feature>
<keyword evidence="12" id="KW-1185">Reference proteome</keyword>
<dbReference type="Pfam" id="PF08743">
    <property type="entry name" value="Nse4_C"/>
    <property type="match status" value="1"/>
</dbReference>
<feature type="compositionally biased region" description="Basic and acidic residues" evidence="7">
    <location>
        <begin position="706"/>
        <end position="719"/>
    </location>
</feature>
<feature type="compositionally biased region" description="Basic and acidic residues" evidence="7">
    <location>
        <begin position="277"/>
        <end position="298"/>
    </location>
</feature>
<evidence type="ECO:0000313" key="12">
    <source>
        <dbReference type="Proteomes" id="UP001138500"/>
    </source>
</evidence>
<dbReference type="AlphaFoldDB" id="A0A9W7W3U8"/>
<dbReference type="Pfam" id="PF15412">
    <property type="entry name" value="Nse4-Nse3_bdg"/>
    <property type="match status" value="1"/>
</dbReference>
<name>A0A9W7W3U8_9PEZI</name>
<keyword evidence="4" id="KW-0233">DNA recombination</keyword>
<feature type="domain" description="Non-structural maintenance of chromosome element 4 C-terminal" evidence="8">
    <location>
        <begin position="358"/>
        <end position="448"/>
    </location>
</feature>
<comment type="subcellular location">
    <subcellularLocation>
        <location evidence="1">Nucleus</location>
    </subcellularLocation>
</comment>
<dbReference type="OrthoDB" id="361242at2759"/>
<evidence type="ECO:0000313" key="11">
    <source>
        <dbReference type="EMBL" id="KAH9832681.1"/>
    </source>
</evidence>
<evidence type="ECO:0000256" key="7">
    <source>
        <dbReference type="SAM" id="MobiDB-lite"/>
    </source>
</evidence>
<feature type="region of interest" description="Disordered" evidence="7">
    <location>
        <begin position="621"/>
        <end position="673"/>
    </location>
</feature>
<evidence type="ECO:0000256" key="6">
    <source>
        <dbReference type="ARBA" id="ARBA00023242"/>
    </source>
</evidence>
<dbReference type="InterPro" id="IPR014854">
    <property type="entry name" value="Nse4_C"/>
</dbReference>
<feature type="region of interest" description="Disordered" evidence="7">
    <location>
        <begin position="275"/>
        <end position="304"/>
    </location>
</feature>
<dbReference type="EMBL" id="RIBY02001112">
    <property type="protein sequence ID" value="KAH9832681.1"/>
    <property type="molecule type" value="Genomic_DNA"/>
</dbReference>
<feature type="region of interest" description="Disordered" evidence="7">
    <location>
        <begin position="1"/>
        <end position="112"/>
    </location>
</feature>
<protein>
    <submittedName>
        <fullName evidence="11">Nse4 C-terminal</fullName>
    </submittedName>
</protein>
<dbReference type="PANTHER" id="PTHR16140:SF0">
    <property type="entry name" value="NON-STRUCTURAL MAINTENANCE OF CHROMOSOMES ELEMENT 4"/>
    <property type="match status" value="1"/>
</dbReference>
<keyword evidence="6" id="KW-0539">Nucleus</keyword>
<feature type="compositionally biased region" description="Polar residues" evidence="7">
    <location>
        <begin position="1"/>
        <end position="17"/>
    </location>
</feature>
<keyword evidence="3" id="KW-0227">DNA damage</keyword>
<evidence type="ECO:0000259" key="10">
    <source>
        <dbReference type="Pfam" id="PF15412"/>
    </source>
</evidence>